<evidence type="ECO:0000256" key="2">
    <source>
        <dbReference type="ARBA" id="ARBA00001911"/>
    </source>
</evidence>
<evidence type="ECO:0000256" key="7">
    <source>
        <dbReference type="RuleBase" id="RU004473"/>
    </source>
</evidence>
<evidence type="ECO:0000259" key="8">
    <source>
        <dbReference type="Pfam" id="PF16363"/>
    </source>
</evidence>
<organism evidence="9 10">
    <name type="scientific">Christiangramia salexigens</name>
    <dbReference type="NCBI Taxonomy" id="1913577"/>
    <lineage>
        <taxon>Bacteria</taxon>
        <taxon>Pseudomonadati</taxon>
        <taxon>Bacteroidota</taxon>
        <taxon>Flavobacteriia</taxon>
        <taxon>Flavobacteriales</taxon>
        <taxon>Flavobacteriaceae</taxon>
        <taxon>Christiangramia</taxon>
    </lineage>
</organism>
<evidence type="ECO:0000256" key="4">
    <source>
        <dbReference type="ARBA" id="ARBA00011990"/>
    </source>
</evidence>
<dbReference type="GO" id="GO:0009225">
    <property type="term" value="P:nucleotide-sugar metabolic process"/>
    <property type="evidence" value="ECO:0007669"/>
    <property type="project" value="InterPro"/>
</dbReference>
<comment type="similarity">
    <text evidence="3 7">Belongs to the NAD(P)-dependent epimerase/dehydratase family. dTDP-glucose dehydratase subfamily.</text>
</comment>
<dbReference type="Proteomes" id="UP000182510">
    <property type="component" value="Chromosome"/>
</dbReference>
<dbReference type="EMBL" id="CP018153">
    <property type="protein sequence ID" value="APG60437.1"/>
    <property type="molecule type" value="Genomic_DNA"/>
</dbReference>
<accession>A0A1L3J5M6</accession>
<dbReference type="InterPro" id="IPR005888">
    <property type="entry name" value="dTDP_Gluc_deHydtase"/>
</dbReference>
<dbReference type="PANTHER" id="PTHR43000">
    <property type="entry name" value="DTDP-D-GLUCOSE 4,6-DEHYDRATASE-RELATED"/>
    <property type="match status" value="1"/>
</dbReference>
<dbReference type="KEGG" id="grl:LPB144_08475"/>
<dbReference type="AlphaFoldDB" id="A0A1L3J5M6"/>
<comment type="catalytic activity">
    <reaction evidence="1 7">
        <text>dTDP-alpha-D-glucose = dTDP-4-dehydro-6-deoxy-alpha-D-glucose + H2O</text>
        <dbReference type="Rhea" id="RHEA:17221"/>
        <dbReference type="ChEBI" id="CHEBI:15377"/>
        <dbReference type="ChEBI" id="CHEBI:57477"/>
        <dbReference type="ChEBI" id="CHEBI:57649"/>
        <dbReference type="EC" id="4.2.1.46"/>
    </reaction>
</comment>
<dbReference type="NCBIfam" id="TIGR01181">
    <property type="entry name" value="dTDP_gluc_dehyt"/>
    <property type="match status" value="1"/>
</dbReference>
<evidence type="ECO:0000256" key="3">
    <source>
        <dbReference type="ARBA" id="ARBA00008178"/>
    </source>
</evidence>
<evidence type="ECO:0000256" key="1">
    <source>
        <dbReference type="ARBA" id="ARBA00001539"/>
    </source>
</evidence>
<evidence type="ECO:0000256" key="5">
    <source>
        <dbReference type="ARBA" id="ARBA00023027"/>
    </source>
</evidence>
<dbReference type="InterPro" id="IPR016040">
    <property type="entry name" value="NAD(P)-bd_dom"/>
</dbReference>
<sequence length="350" mass="40188">MEKVLITGGAGFIGSHVARLFVNKYPNYQIFNLDALTYAGNLENLKDVENQSNYTFLKADIRDASEINELFKKYQFDKVIHLAAESHVDRSISDPLAFVKTNVFGTVNLLNAARDSWKSDLEDKLFYHVSTDEVYGSLGETGLFTETTSYSPNSPYSASKASSDHFVRSYGETFDLPYIITNCSNNYGPNQFPEKLIPLFINNIINKKALPVYGDGKYTRDWLYVEDHAEAIDLVFHKGRNKENYNIGGLNEWQNIDLAYLLCEIMDRKLGRQSGDSRQLISFIKDRPGHDKRYAIDASKISEEMGWKPSVSFEKGLEKTIDWYLSNEVWFKNVTSGKYMEYYSKQYNHK</sequence>
<feature type="domain" description="NAD(P)-binding" evidence="8">
    <location>
        <begin position="5"/>
        <end position="320"/>
    </location>
</feature>
<protein>
    <recommendedName>
        <fullName evidence="4 7">dTDP-glucose 4,6-dehydratase</fullName>
        <ecNumber evidence="4 7">4.2.1.46</ecNumber>
    </recommendedName>
</protein>
<comment type="cofactor">
    <cofactor evidence="2 7">
        <name>NAD(+)</name>
        <dbReference type="ChEBI" id="CHEBI:57540"/>
    </cofactor>
</comment>
<keyword evidence="10" id="KW-1185">Reference proteome</keyword>
<dbReference type="CDD" id="cd05246">
    <property type="entry name" value="dTDP_GD_SDR_e"/>
    <property type="match status" value="1"/>
</dbReference>
<dbReference type="EC" id="4.2.1.46" evidence="4 7"/>
<evidence type="ECO:0000313" key="10">
    <source>
        <dbReference type="Proteomes" id="UP000182510"/>
    </source>
</evidence>
<dbReference type="SUPFAM" id="SSF51735">
    <property type="entry name" value="NAD(P)-binding Rossmann-fold domains"/>
    <property type="match status" value="1"/>
</dbReference>
<dbReference type="InterPro" id="IPR036291">
    <property type="entry name" value="NAD(P)-bd_dom_sf"/>
</dbReference>
<dbReference type="Pfam" id="PF16363">
    <property type="entry name" value="GDP_Man_Dehyd"/>
    <property type="match status" value="1"/>
</dbReference>
<dbReference type="RefSeq" id="WP_072553084.1">
    <property type="nucleotide sequence ID" value="NZ_CP018153.1"/>
</dbReference>
<proteinExistence type="inferred from homology"/>
<dbReference type="FunFam" id="3.40.50.720:FF:000304">
    <property type="entry name" value="UDP-glucose 4,6-dehydratase"/>
    <property type="match status" value="1"/>
</dbReference>
<keyword evidence="6 7" id="KW-0456">Lyase</keyword>
<reference evidence="9 10" key="1">
    <citation type="submission" date="2016-11" db="EMBL/GenBank/DDBJ databases">
        <title>Gramella sp. LPB0144 isolated from marine environment.</title>
        <authorList>
            <person name="Kim E."/>
            <person name="Yi H."/>
        </authorList>
    </citation>
    <scope>NUCLEOTIDE SEQUENCE [LARGE SCALE GENOMIC DNA]</scope>
    <source>
        <strain evidence="9 10">LPB0144</strain>
    </source>
</reference>
<gene>
    <name evidence="9" type="ORF">LPB144_08475</name>
</gene>
<evidence type="ECO:0000313" key="9">
    <source>
        <dbReference type="EMBL" id="APG60437.1"/>
    </source>
</evidence>
<dbReference type="Gene3D" id="3.90.25.10">
    <property type="entry name" value="UDP-galactose 4-epimerase, domain 1"/>
    <property type="match status" value="1"/>
</dbReference>
<name>A0A1L3J5M6_9FLAO</name>
<dbReference type="Gene3D" id="3.40.50.720">
    <property type="entry name" value="NAD(P)-binding Rossmann-like Domain"/>
    <property type="match status" value="1"/>
</dbReference>
<evidence type="ECO:0000256" key="6">
    <source>
        <dbReference type="ARBA" id="ARBA00023239"/>
    </source>
</evidence>
<keyword evidence="5" id="KW-0520">NAD</keyword>
<dbReference type="GO" id="GO:0008460">
    <property type="term" value="F:dTDP-glucose 4,6-dehydratase activity"/>
    <property type="evidence" value="ECO:0007669"/>
    <property type="project" value="UniProtKB-EC"/>
</dbReference>
<dbReference type="STRING" id="1913577.LPB144_08475"/>
<dbReference type="OrthoDB" id="9801785at2"/>